<dbReference type="KEGG" id="mbd:MEBOL_004660"/>
<organism evidence="1 2">
    <name type="scientific">Melittangium boletus DSM 14713</name>
    <dbReference type="NCBI Taxonomy" id="1294270"/>
    <lineage>
        <taxon>Bacteria</taxon>
        <taxon>Pseudomonadati</taxon>
        <taxon>Myxococcota</taxon>
        <taxon>Myxococcia</taxon>
        <taxon>Myxococcales</taxon>
        <taxon>Cystobacterineae</taxon>
        <taxon>Archangiaceae</taxon>
        <taxon>Melittangium</taxon>
    </lineage>
</organism>
<proteinExistence type="predicted"/>
<sequence length="148" mass="16962">MNSRTIERTSNWTPHLEIIAAFNTPDEADAWLKASPRPPNSAYVLVANDYHVVMSFRERNIRSLVRQPTLEFYLEEMIQRGPPSAVAAFNTREEADTWFNSQAAPPAQSVIQIGGEHHLAVYYRNIHHRAIFPFSIAKRLESKEGQEE</sequence>
<reference evidence="1 2" key="1">
    <citation type="submission" date="2017-06" db="EMBL/GenBank/DDBJ databases">
        <authorList>
            <person name="Kim H.J."/>
            <person name="Triplett B.A."/>
        </authorList>
    </citation>
    <scope>NUCLEOTIDE SEQUENCE [LARGE SCALE GENOMIC DNA]</scope>
    <source>
        <strain evidence="1 2">DSM 14713</strain>
    </source>
</reference>
<dbReference type="RefSeq" id="WP_170115575.1">
    <property type="nucleotide sequence ID" value="NZ_CP022163.1"/>
</dbReference>
<evidence type="ECO:0000313" key="2">
    <source>
        <dbReference type="Proteomes" id="UP000217289"/>
    </source>
</evidence>
<dbReference type="EMBL" id="CP022163">
    <property type="protein sequence ID" value="ATB31198.1"/>
    <property type="molecule type" value="Genomic_DNA"/>
</dbReference>
<gene>
    <name evidence="1" type="ORF">MEBOL_004660</name>
</gene>
<keyword evidence="2" id="KW-1185">Reference proteome</keyword>
<dbReference type="AlphaFoldDB" id="A0A250IIW1"/>
<accession>A0A250IIW1</accession>
<dbReference type="Proteomes" id="UP000217289">
    <property type="component" value="Chromosome"/>
</dbReference>
<protein>
    <submittedName>
        <fullName evidence="1">Head protein</fullName>
    </submittedName>
</protein>
<name>A0A250IIW1_9BACT</name>
<evidence type="ECO:0000313" key="1">
    <source>
        <dbReference type="EMBL" id="ATB31198.1"/>
    </source>
</evidence>